<evidence type="ECO:0000313" key="3">
    <source>
        <dbReference type="EMBL" id="AEC00101.1"/>
    </source>
</evidence>
<dbReference type="Gene3D" id="3.40.50.620">
    <property type="entry name" value="HUPs"/>
    <property type="match status" value="1"/>
</dbReference>
<dbReference type="HOGENOM" id="CLU_026481_5_2_9"/>
<dbReference type="EMBL" id="CP002637">
    <property type="protein sequence ID" value="AEC00101.1"/>
    <property type="molecule type" value="Genomic_DNA"/>
</dbReference>
<dbReference type="KEGG" id="ssg:Selsp_1141"/>
<evidence type="ECO:0000313" key="4">
    <source>
        <dbReference type="EMBL" id="EEX77825.1"/>
    </source>
</evidence>
<dbReference type="RefSeq" id="WP_006192373.1">
    <property type="nucleotide sequence ID" value="NC_015437.1"/>
</dbReference>
<gene>
    <name evidence="3" type="ordered locus">Selsp_1141</name>
    <name evidence="4" type="ORF">SELSPUOL_01102</name>
</gene>
<dbReference type="InterPro" id="IPR011063">
    <property type="entry name" value="TilS/TtcA_N"/>
</dbReference>
<accession>C9LTU1</accession>
<dbReference type="GO" id="GO:0008033">
    <property type="term" value="P:tRNA processing"/>
    <property type="evidence" value="ECO:0007669"/>
    <property type="project" value="InterPro"/>
</dbReference>
<protein>
    <submittedName>
        <fullName evidence="3">PP-loop domain protein</fullName>
    </submittedName>
    <submittedName>
        <fullName evidence="4">PP-loop family protein</fullName>
    </submittedName>
</protein>
<dbReference type="InterPro" id="IPR035107">
    <property type="entry name" value="tRNA_thiolation_TtcA_Ctu1"/>
</dbReference>
<evidence type="ECO:0000256" key="1">
    <source>
        <dbReference type="ARBA" id="ARBA00022679"/>
    </source>
</evidence>
<dbReference type="Pfam" id="PF01171">
    <property type="entry name" value="ATP_bind_3"/>
    <property type="match status" value="1"/>
</dbReference>
<proteinExistence type="predicted"/>
<organism evidence="4 5">
    <name type="scientific">Selenomonas sputigena (strain ATCC 35185 / DSM 20758 / CCUG 44933 / VPI D19B-28)</name>
    <dbReference type="NCBI Taxonomy" id="546271"/>
    <lineage>
        <taxon>Bacteria</taxon>
        <taxon>Bacillati</taxon>
        <taxon>Bacillota</taxon>
        <taxon>Negativicutes</taxon>
        <taxon>Selenomonadales</taxon>
        <taxon>Selenomonadaceae</taxon>
        <taxon>Selenomonas</taxon>
    </lineage>
</organism>
<dbReference type="EMBL" id="ACKP02000015">
    <property type="protein sequence ID" value="EEX77825.1"/>
    <property type="molecule type" value="Genomic_DNA"/>
</dbReference>
<dbReference type="InterPro" id="IPR014729">
    <property type="entry name" value="Rossmann-like_a/b/a_fold"/>
</dbReference>
<reference evidence="4 5" key="1">
    <citation type="submission" date="2009-09" db="EMBL/GenBank/DDBJ databases">
        <authorList>
            <person name="Weinstock G."/>
            <person name="Sodergren E."/>
            <person name="Clifton S."/>
            <person name="Fulton L."/>
            <person name="Fulton B."/>
            <person name="Courtney L."/>
            <person name="Fronick C."/>
            <person name="Harrison M."/>
            <person name="Strong C."/>
            <person name="Farmer C."/>
            <person name="Delahaunty K."/>
            <person name="Markovic C."/>
            <person name="Hall O."/>
            <person name="Minx P."/>
            <person name="Tomlinson C."/>
            <person name="Mitreva M."/>
            <person name="Nelson J."/>
            <person name="Hou S."/>
            <person name="Wollam A."/>
            <person name="Pepin K.H."/>
            <person name="Johnson M."/>
            <person name="Bhonagiri V."/>
            <person name="Nash W.E."/>
            <person name="Warren W."/>
            <person name="Chinwalla A."/>
            <person name="Mardis E.R."/>
            <person name="Wilson R.K."/>
        </authorList>
    </citation>
    <scope>NUCLEOTIDE SEQUENCE [LARGE SCALE GENOMIC DNA]</scope>
    <source>
        <strain evidence="4">ATCC 35185</strain>
        <strain evidence="5">ATCC 35185 / DSM 20758 / VPI D19B-28</strain>
    </source>
</reference>
<name>C9LTU1_SELS3</name>
<dbReference type="Proteomes" id="UP000003505">
    <property type="component" value="Unassembled WGS sequence"/>
</dbReference>
<feature type="domain" description="tRNA(Ile)-lysidine/2-thiocytidine synthase N-terminal" evidence="2">
    <location>
        <begin position="28"/>
        <end position="188"/>
    </location>
</feature>
<dbReference type="CDD" id="cd24138">
    <property type="entry name" value="TtcA-like"/>
    <property type="match status" value="1"/>
</dbReference>
<dbReference type="OrthoDB" id="9801054at2"/>
<dbReference type="SUPFAM" id="SSF52402">
    <property type="entry name" value="Adenine nucleotide alpha hydrolases-like"/>
    <property type="match status" value="1"/>
</dbReference>
<reference evidence="3 6" key="2">
    <citation type="submission" date="2011-04" db="EMBL/GenBank/DDBJ databases">
        <title>The complete genome of Selenomonas sputigena DSM 20758.</title>
        <authorList>
            <consortium name="US DOE Joint Genome Institute (JGI-PGF)"/>
            <person name="Lucas S."/>
            <person name="Copeland A."/>
            <person name="Lapidus A."/>
            <person name="Bruce D."/>
            <person name="Goodwin L."/>
            <person name="Pitluck S."/>
            <person name="Peters L."/>
            <person name="Kyrpides N."/>
            <person name="Mavromatis K."/>
            <person name="Ivanova N."/>
            <person name="Ovchinnikova G."/>
            <person name="Teshima H."/>
            <person name="Detter J.C."/>
            <person name="Tapia R."/>
            <person name="Han C."/>
            <person name="Land M."/>
            <person name="Hauser L."/>
            <person name="Markowitz V."/>
            <person name="Cheng J.-F."/>
            <person name="Hugenholtz P."/>
            <person name="Woyke T."/>
            <person name="Wu D."/>
            <person name="Gronow S."/>
            <person name="Wellnitz S."/>
            <person name="Schneider S."/>
            <person name="Klenk H.-P."/>
            <person name="Eisen J.A."/>
        </authorList>
    </citation>
    <scope>NUCLEOTIDE SEQUENCE [LARGE SCALE GENOMIC DNA]</scope>
    <source>
        <strain evidence="3">ATCC 35185</strain>
        <strain evidence="6">ATCC 35185 / DSM 20758 / VPI D19B-28</strain>
    </source>
</reference>
<keyword evidence="1" id="KW-0808">Transferase</keyword>
<keyword evidence="6" id="KW-1185">Reference proteome</keyword>
<dbReference type="Proteomes" id="UP000011124">
    <property type="component" value="Chromosome"/>
</dbReference>
<evidence type="ECO:0000259" key="2">
    <source>
        <dbReference type="Pfam" id="PF01171"/>
    </source>
</evidence>
<dbReference type="AlphaFoldDB" id="C9LTU1"/>
<evidence type="ECO:0000313" key="5">
    <source>
        <dbReference type="Proteomes" id="UP000003505"/>
    </source>
</evidence>
<dbReference type="PIRSF" id="PIRSF004976">
    <property type="entry name" value="ATPase_YdaO"/>
    <property type="match status" value="1"/>
</dbReference>
<evidence type="ECO:0000313" key="6">
    <source>
        <dbReference type="Proteomes" id="UP000011124"/>
    </source>
</evidence>
<dbReference type="PANTHER" id="PTHR43686:SF1">
    <property type="entry name" value="AMINOTRAN_5 DOMAIN-CONTAINING PROTEIN"/>
    <property type="match status" value="1"/>
</dbReference>
<dbReference type="PANTHER" id="PTHR43686">
    <property type="entry name" value="SULFURTRANSFERASE-RELATED"/>
    <property type="match status" value="1"/>
</dbReference>
<dbReference type="eggNOG" id="COG0037">
    <property type="taxonomic scope" value="Bacteria"/>
</dbReference>
<sequence length="263" mass="30030">MNNIPQLYFSKLMRAVVEFQLIEDDDRILIGISGGKDSIFLAYALAILQKRMKKNFSLCALTIDPQFTEDFPVARIASFCEEISIPFEAVSVNIAGTIEETPEKNPCFTCAFFRRGAINRYAQEHGCNKVAYAHHNDDAVETLLMGILYSGQIHTFTPKTYLDRSGITVIRPLVYFRESEIRDAIAVHGFSPIPSPCPLDGTTMRQEVKELISSWEKKDPQIYHHLAASMRENAVGELWPRMQTRDEMLETYRTYKKNPVPEK</sequence>
<dbReference type="STRING" id="546271.Selsp_1141"/>
<dbReference type="GO" id="GO:0016740">
    <property type="term" value="F:transferase activity"/>
    <property type="evidence" value="ECO:0007669"/>
    <property type="project" value="UniProtKB-KW"/>
</dbReference>